<evidence type="ECO:0000313" key="13">
    <source>
        <dbReference type="EMBL" id="QNU39792.1"/>
    </source>
</evidence>
<feature type="transmembrane region" description="Helical" evidence="11">
    <location>
        <begin position="143"/>
        <end position="163"/>
    </location>
</feature>
<dbReference type="GeneID" id="59436940"/>
<keyword evidence="13" id="KW-0496">Mitochondrion</keyword>
<sequence>MGFRFFVLSLLFSSVVGGSKIWGGGFRLVSVFVLLWFIFVRVPFVFDLFDFFLFVLVFVFSLHISAMVSRLEFSVSLFLSSFVPSGVSSFFGLFLCVVETISYLIRPFVLVFRPFLNFVIGGVVGHSLFGSFCYWYRGSFGVFYYLDILYLLGLVGLLFFLFYEWCVSVVQWYIINSFILIESEVH</sequence>
<evidence type="ECO:0000256" key="11">
    <source>
        <dbReference type="SAM" id="Phobius"/>
    </source>
</evidence>
<name>A0A7L7RZH1_9TREM</name>
<proteinExistence type="inferred from homology"/>
<feature type="signal peptide" evidence="12">
    <location>
        <begin position="1"/>
        <end position="17"/>
    </location>
</feature>
<keyword evidence="4" id="KW-0138">CF(0)</keyword>
<feature type="transmembrane region" description="Helical" evidence="11">
    <location>
        <begin position="77"/>
        <end position="103"/>
    </location>
</feature>
<evidence type="ECO:0000256" key="4">
    <source>
        <dbReference type="ARBA" id="ARBA00022547"/>
    </source>
</evidence>
<keyword evidence="7 11" id="KW-1133">Transmembrane helix</keyword>
<keyword evidence="6" id="KW-0375">Hydrogen ion transport</keyword>
<evidence type="ECO:0000256" key="10">
    <source>
        <dbReference type="ARBA" id="ARBA00023310"/>
    </source>
</evidence>
<dbReference type="AlphaFoldDB" id="A0A7L7RZH1"/>
<keyword evidence="9 11" id="KW-0472">Membrane</keyword>
<keyword evidence="10" id="KW-0066">ATP synthesis</keyword>
<keyword evidence="8" id="KW-0406">Ion transport</keyword>
<reference evidence="13" key="1">
    <citation type="submission" date="2020-06" db="EMBL/GenBank/DDBJ databases">
        <title>Complete mitochondrial genome of Prosthogonimus cuneatus (Trematoda: Prosthogonimidae), as the First Representative from the Superfamily Microphalloidea.</title>
        <authorList>
            <person name="Guo X.R."/>
            <person name="Li Y."/>
            <person name="Gao J.F."/>
            <person name="Chang Q.C."/>
            <person name="Wang C.R."/>
        </authorList>
    </citation>
    <scope>NUCLEOTIDE SEQUENCE</scope>
</reference>
<accession>A0A7L7RZH1</accession>
<evidence type="ECO:0000256" key="9">
    <source>
        <dbReference type="ARBA" id="ARBA00023136"/>
    </source>
</evidence>
<organism evidence="13">
    <name type="scientific">Prosthogonimus cuneatus</name>
    <dbReference type="NCBI Taxonomy" id="232414"/>
    <lineage>
        <taxon>Eukaryota</taxon>
        <taxon>Metazoa</taxon>
        <taxon>Spiralia</taxon>
        <taxon>Lophotrochozoa</taxon>
        <taxon>Platyhelminthes</taxon>
        <taxon>Trematoda</taxon>
        <taxon>Digenea</taxon>
        <taxon>Plagiorchiida</taxon>
        <taxon>Xiphidiata</taxon>
        <taxon>Microphalloidea</taxon>
        <taxon>Prosthogonimidae</taxon>
        <taxon>Prosthogonimus</taxon>
    </lineage>
</organism>
<keyword evidence="3" id="KW-0813">Transport</keyword>
<dbReference type="RefSeq" id="YP_009938508.1">
    <property type="nucleotide sequence ID" value="NC_050918.1"/>
</dbReference>
<evidence type="ECO:0000256" key="1">
    <source>
        <dbReference type="ARBA" id="ARBA00004141"/>
    </source>
</evidence>
<evidence type="ECO:0000256" key="2">
    <source>
        <dbReference type="ARBA" id="ARBA00006810"/>
    </source>
</evidence>
<keyword evidence="5 11" id="KW-0812">Transmembrane</keyword>
<feature type="transmembrane region" description="Helical" evidence="11">
    <location>
        <begin position="51"/>
        <end position="71"/>
    </location>
</feature>
<gene>
    <name evidence="13" type="primary">atp6</name>
</gene>
<keyword evidence="12" id="KW-0732">Signal</keyword>
<evidence type="ECO:0000256" key="5">
    <source>
        <dbReference type="ARBA" id="ARBA00022692"/>
    </source>
</evidence>
<evidence type="ECO:0000256" key="12">
    <source>
        <dbReference type="SAM" id="SignalP"/>
    </source>
</evidence>
<dbReference type="SUPFAM" id="SSF81336">
    <property type="entry name" value="F1F0 ATP synthase subunit A"/>
    <property type="match status" value="1"/>
</dbReference>
<dbReference type="InterPro" id="IPR035908">
    <property type="entry name" value="F0_ATP_A_sf"/>
</dbReference>
<dbReference type="GO" id="GO:0045259">
    <property type="term" value="C:proton-transporting ATP synthase complex"/>
    <property type="evidence" value="ECO:0007669"/>
    <property type="project" value="UniProtKB-KW"/>
</dbReference>
<evidence type="ECO:0000256" key="8">
    <source>
        <dbReference type="ARBA" id="ARBA00023065"/>
    </source>
</evidence>
<protein>
    <submittedName>
        <fullName evidence="13">ATP synthase F0 subunit 6</fullName>
    </submittedName>
</protein>
<evidence type="ECO:0000256" key="7">
    <source>
        <dbReference type="ARBA" id="ARBA00022989"/>
    </source>
</evidence>
<comment type="similarity">
    <text evidence="2">Belongs to the ATPase A chain family.</text>
</comment>
<dbReference type="GO" id="GO:0006754">
    <property type="term" value="P:ATP biosynthetic process"/>
    <property type="evidence" value="ECO:0007669"/>
    <property type="project" value="UniProtKB-KW"/>
</dbReference>
<geneLocation type="mitochondrion" evidence="13"/>
<dbReference type="EMBL" id="MT586127">
    <property type="protein sequence ID" value="QNU39792.1"/>
    <property type="molecule type" value="Genomic_DNA"/>
</dbReference>
<dbReference type="GO" id="GO:1902600">
    <property type="term" value="P:proton transmembrane transport"/>
    <property type="evidence" value="ECO:0007669"/>
    <property type="project" value="UniProtKB-KW"/>
</dbReference>
<comment type="subcellular location">
    <subcellularLocation>
        <location evidence="1">Membrane</location>
        <topology evidence="1">Multi-pass membrane protein</topology>
    </subcellularLocation>
</comment>
<evidence type="ECO:0000256" key="3">
    <source>
        <dbReference type="ARBA" id="ARBA00022448"/>
    </source>
</evidence>
<feature type="chain" id="PRO_5029810019" evidence="12">
    <location>
        <begin position="18"/>
        <end position="186"/>
    </location>
</feature>
<evidence type="ECO:0000256" key="6">
    <source>
        <dbReference type="ARBA" id="ARBA00022781"/>
    </source>
</evidence>